<dbReference type="Gene3D" id="3.10.129.10">
    <property type="entry name" value="Hotdog Thioesterase"/>
    <property type="match status" value="1"/>
</dbReference>
<dbReference type="SUPFAM" id="SSF54637">
    <property type="entry name" value="Thioesterase/thiol ester dehydrase-isomerase"/>
    <property type="match status" value="1"/>
</dbReference>
<dbReference type="GO" id="GO:0047617">
    <property type="term" value="F:fatty acyl-CoA hydrolase activity"/>
    <property type="evidence" value="ECO:0007669"/>
    <property type="project" value="TreeGrafter"/>
</dbReference>
<keyword evidence="3" id="KW-1185">Reference proteome</keyword>
<dbReference type="PANTHER" id="PTHR31793">
    <property type="entry name" value="4-HYDROXYBENZOYL-COA THIOESTERASE FAMILY MEMBER"/>
    <property type="match status" value="1"/>
</dbReference>
<dbReference type="InterPro" id="IPR050563">
    <property type="entry name" value="4-hydroxybenzoyl-CoA_TE"/>
</dbReference>
<sequence length="141" mass="16384">MWIREPVFLIDIIPNINDIDELGHVNNAVYVRWLEQCARQHSNQLGLTLSVFQQLDRAMAVIRHEIDYLASSYSGNLLQMATWITDMDKLRVTRQFQLINQQTGQTILQAQTVFCCIQMTTGKPKRMPQKLVMCYEPALTR</sequence>
<accession>A0A3Q9JMM7</accession>
<dbReference type="KEGG" id="emo:DM558_13745"/>
<dbReference type="Proteomes" id="UP000273143">
    <property type="component" value="Chromosome"/>
</dbReference>
<evidence type="ECO:0000313" key="2">
    <source>
        <dbReference type="EMBL" id="AZS51763.1"/>
    </source>
</evidence>
<gene>
    <name evidence="2" type="ORF">DM558_13745</name>
</gene>
<dbReference type="Pfam" id="PF13279">
    <property type="entry name" value="4HBT_2"/>
    <property type="match status" value="1"/>
</dbReference>
<evidence type="ECO:0000313" key="3">
    <source>
        <dbReference type="Proteomes" id="UP000273143"/>
    </source>
</evidence>
<dbReference type="PANTHER" id="PTHR31793:SF37">
    <property type="entry name" value="ACYL-COA THIOESTER HYDROLASE YBGC"/>
    <property type="match status" value="1"/>
</dbReference>
<dbReference type="CDD" id="cd00586">
    <property type="entry name" value="4HBT"/>
    <property type="match status" value="1"/>
</dbReference>
<reference evidence="3" key="1">
    <citation type="submission" date="2018-06" db="EMBL/GenBank/DDBJ databases">
        <title>Complete genome of Pseudomonas insecticola strain QZS01.</title>
        <authorList>
            <person name="Wang J."/>
            <person name="Su Q."/>
        </authorList>
    </citation>
    <scope>NUCLEOTIDE SEQUENCE [LARGE SCALE GENOMIC DNA]</scope>
    <source>
        <strain evidence="3">QZS01</strain>
    </source>
</reference>
<organism evidence="2 3">
    <name type="scientific">Entomomonas moraniae</name>
    <dbReference type="NCBI Taxonomy" id="2213226"/>
    <lineage>
        <taxon>Bacteria</taxon>
        <taxon>Pseudomonadati</taxon>
        <taxon>Pseudomonadota</taxon>
        <taxon>Gammaproteobacteria</taxon>
        <taxon>Pseudomonadales</taxon>
        <taxon>Pseudomonadaceae</taxon>
        <taxon>Entomomonas</taxon>
    </lineage>
</organism>
<proteinExistence type="predicted"/>
<name>A0A3Q9JMM7_9GAMM</name>
<dbReference type="EMBL" id="CP029822">
    <property type="protein sequence ID" value="AZS51763.1"/>
    <property type="molecule type" value="Genomic_DNA"/>
</dbReference>
<evidence type="ECO:0000256" key="1">
    <source>
        <dbReference type="ARBA" id="ARBA00022801"/>
    </source>
</evidence>
<dbReference type="RefSeq" id="WP_127164461.1">
    <property type="nucleotide sequence ID" value="NZ_CP029822.1"/>
</dbReference>
<protein>
    <submittedName>
        <fullName evidence="2">Acyl-CoA thioesterase</fullName>
    </submittedName>
</protein>
<dbReference type="InterPro" id="IPR029069">
    <property type="entry name" value="HotDog_dom_sf"/>
</dbReference>
<dbReference type="AlphaFoldDB" id="A0A3Q9JMM7"/>
<keyword evidence="1" id="KW-0378">Hydrolase</keyword>